<gene>
    <name evidence="1" type="ORF">GCM10007298_10850</name>
</gene>
<organism evidence="1 2">
    <name type="scientific">Williamsia phyllosphaerae</name>
    <dbReference type="NCBI Taxonomy" id="885042"/>
    <lineage>
        <taxon>Bacteria</taxon>
        <taxon>Bacillati</taxon>
        <taxon>Actinomycetota</taxon>
        <taxon>Actinomycetes</taxon>
        <taxon>Mycobacteriales</taxon>
        <taxon>Nocardiaceae</taxon>
        <taxon>Williamsia</taxon>
    </lineage>
</organism>
<protein>
    <submittedName>
        <fullName evidence="1">Uncharacterized protein</fullName>
    </submittedName>
</protein>
<keyword evidence="2" id="KW-1185">Reference proteome</keyword>
<evidence type="ECO:0000313" key="1">
    <source>
        <dbReference type="EMBL" id="GGF16653.1"/>
    </source>
</evidence>
<comment type="caution">
    <text evidence="1">The sequence shown here is derived from an EMBL/GenBank/DDBJ whole genome shotgun (WGS) entry which is preliminary data.</text>
</comment>
<name>A0ABQ1UDS6_9NOCA</name>
<reference evidence="2" key="1">
    <citation type="journal article" date="2019" name="Int. J. Syst. Evol. Microbiol.">
        <title>The Global Catalogue of Microorganisms (GCM) 10K type strain sequencing project: providing services to taxonomists for standard genome sequencing and annotation.</title>
        <authorList>
            <consortium name="The Broad Institute Genomics Platform"/>
            <consortium name="The Broad Institute Genome Sequencing Center for Infectious Disease"/>
            <person name="Wu L."/>
            <person name="Ma J."/>
        </authorList>
    </citation>
    <scope>NUCLEOTIDE SEQUENCE [LARGE SCALE GENOMIC DNA]</scope>
    <source>
        <strain evidence="2">CCM 7855</strain>
    </source>
</reference>
<proteinExistence type="predicted"/>
<dbReference type="EMBL" id="BMCS01000001">
    <property type="protein sequence ID" value="GGF16653.1"/>
    <property type="molecule type" value="Genomic_DNA"/>
</dbReference>
<accession>A0ABQ1UDS6</accession>
<sequence>MKLRRLLGDRLEQVTRSWDLSRLGKDAEPVYWMGGFGSERPDGASGIRFGVIAVDIWQKQPSRYAALRAEEARNADRSRLARWAASAANDHRYGPKGEPLLEASKLAPDDLKAIRAAKTTAPGSLLYVACALATAVENQRCWKNPLLDTISIRIDLADEIRQIAETASSIRDAEESLGPKPAGDLADDTRIVEIYDRRRAPIDERLTLLRERVEALSKYWDNLKNLDLEFDRLEWIREKSTDDGRQGIVAVEQERQSLSSVARRTEEAEGVSGAVVQSLIDDAHRILELNENN</sequence>
<dbReference type="Proteomes" id="UP000632454">
    <property type="component" value="Unassembled WGS sequence"/>
</dbReference>
<evidence type="ECO:0000313" key="2">
    <source>
        <dbReference type="Proteomes" id="UP000632454"/>
    </source>
</evidence>